<dbReference type="InterPro" id="IPR007404">
    <property type="entry name" value="YdjM-like"/>
</dbReference>
<proteinExistence type="predicted"/>
<organism evidence="2 3">
    <name type="scientific">Halonotius terrestris</name>
    <dbReference type="NCBI Taxonomy" id="2487750"/>
    <lineage>
        <taxon>Archaea</taxon>
        <taxon>Methanobacteriati</taxon>
        <taxon>Methanobacteriota</taxon>
        <taxon>Stenosarchaea group</taxon>
        <taxon>Halobacteria</taxon>
        <taxon>Halobacteriales</taxon>
        <taxon>Haloferacaceae</taxon>
        <taxon>Halonotius</taxon>
    </lineage>
</organism>
<evidence type="ECO:0000313" key="2">
    <source>
        <dbReference type="EMBL" id="TQQ79324.1"/>
    </source>
</evidence>
<name>A0A8J8P8E0_9EURY</name>
<keyword evidence="1" id="KW-0472">Membrane</keyword>
<dbReference type="RefSeq" id="WP_142980360.1">
    <property type="nucleotide sequence ID" value="NZ_RKLU01000005.1"/>
</dbReference>
<dbReference type="EMBL" id="RKLU01000005">
    <property type="protein sequence ID" value="TQQ79324.1"/>
    <property type="molecule type" value="Genomic_DNA"/>
</dbReference>
<reference evidence="2" key="1">
    <citation type="submission" date="2019-02" db="EMBL/GenBank/DDBJ databases">
        <title>Halonotius sp. a new haloarchaeum isolated from saline soil.</title>
        <authorList>
            <person name="Duran-Viseras A."/>
            <person name="Sanchez-Porro C."/>
            <person name="Ventosa A."/>
        </authorList>
    </citation>
    <scope>NUCLEOTIDE SEQUENCE</scope>
    <source>
        <strain evidence="2">F15B</strain>
    </source>
</reference>
<comment type="caution">
    <text evidence="2">The sequence shown here is derived from an EMBL/GenBank/DDBJ whole genome shotgun (WGS) entry which is preliminary data.</text>
</comment>
<sequence>MWPWEHAALGYLTYSLSRRARGQAPPAELPTVALLFGTQLPDLIDKPLSWGLGIFTTGSALGHSLLFAVPLGLLIGVAAVRTDRRALGAGFVVGYWSHLVGDVVNPLRYGDPIAVDRVLWPFVAQEPYDQDLGLGRGLVYFGELFESLLSIDSVTLVVAYLLLTLATVALWFADGAPGVGLPGQLGERLRTRLERGRS</sequence>
<dbReference type="Pfam" id="PF04307">
    <property type="entry name" value="YdjM"/>
    <property type="match status" value="1"/>
</dbReference>
<keyword evidence="3" id="KW-1185">Reference proteome</keyword>
<dbReference type="OrthoDB" id="200338at2157"/>
<keyword evidence="2" id="KW-0378">Hydrolase</keyword>
<dbReference type="GO" id="GO:0016787">
    <property type="term" value="F:hydrolase activity"/>
    <property type="evidence" value="ECO:0007669"/>
    <property type="project" value="UniProtKB-KW"/>
</dbReference>
<keyword evidence="1" id="KW-1133">Transmembrane helix</keyword>
<dbReference type="AlphaFoldDB" id="A0A8J8P8E0"/>
<keyword evidence="1" id="KW-0812">Transmembrane</keyword>
<evidence type="ECO:0000313" key="3">
    <source>
        <dbReference type="Proteomes" id="UP000705823"/>
    </source>
</evidence>
<feature type="transmembrane region" description="Helical" evidence="1">
    <location>
        <begin position="154"/>
        <end position="173"/>
    </location>
</feature>
<accession>A0A8J8P8E0</accession>
<feature type="transmembrane region" description="Helical" evidence="1">
    <location>
        <begin position="60"/>
        <end position="80"/>
    </location>
</feature>
<gene>
    <name evidence="2" type="ORF">EGH24_11885</name>
</gene>
<dbReference type="Proteomes" id="UP000705823">
    <property type="component" value="Unassembled WGS sequence"/>
</dbReference>
<evidence type="ECO:0000256" key="1">
    <source>
        <dbReference type="SAM" id="Phobius"/>
    </source>
</evidence>
<protein>
    <submittedName>
        <fullName evidence="2">Metal-dependent hydrolase</fullName>
    </submittedName>
</protein>